<feature type="compositionally biased region" description="Basic and acidic residues" evidence="2">
    <location>
        <begin position="372"/>
        <end position="385"/>
    </location>
</feature>
<accession>A0AAE1USG6</accession>
<feature type="compositionally biased region" description="Basic and acidic residues" evidence="2">
    <location>
        <begin position="492"/>
        <end position="503"/>
    </location>
</feature>
<sequence>MLGESVVVVGGGGGGGGGTTSSSGTPLHRPRSADNLSRLAPASSLPALDDLAESEVFVGDEEEEFALNGDVRHGEELYMRPSSLDYCTVNGGNSNIGSPDLLSPTGPTPTTNLIITYHDDSLRLPLDAVKEEVEAEALEEASMIMSSGPGSLSHVSLTSSIISTNSLDDSTVSSRTDTFDTVLAAPVGNLSPPPETSHNCQASDFTNNRPANRDTTRVATTPARTSPTSPRGSSGHSSPNTPERRRKTVSVTSASPRSDSSRGSTPRSGPVMTRSVARSTEKNKPDDKKAKAEEKKRRIVGSSLERKPCIRASDLAVKRDTDKPSSYSRTKTSGKDQSEDNKYGTLGRKKKIDTKDSAKPEADLKSTSSFRLKKEGKTDKDETVEKYGTLGRRKKARELGDSRDDSRSLSKDTKNTLDMYATLPRKKAREMSAKWREQMAAEDEASKTSSLRRTKSVGKTEAGRSRGSIMTTSLPSSALTCIGRPRSPRTSSTREGKSLKSEAKSTSTTNLNPRKERTIICMETGVQTCLTGGDVTSALRALSRQGSACADEAEEEEESAKLHVAIIREMTAPEDLPDSRSVEVQVELAWRLGEGELPEHVRRLTEEHTRLQTEHARARARLEEMEGVKEKLEKMKASLEEERVEKEEVQGELDLTSQRVKDMLVSMEGVEHEFNSRGDSLMELESQLHQSADIHIQMQDRLNKYEEYTIKVKRDLDKSLAAQKILLQQVQDLENEGREIADFMSEEKNALSECLREAELELVRLRKECEQLSARLKEKDEEARHMVRLAEERKIKCMKVESEMKSIQSRTRDMMVCQGAEVSGAAVSLANLSSRLHTLITKLVQDYSITDSDLEMIVTPQESDSSASSTNGTPERKSPYKVAARAPSPRKTASFIAALLNAMKMGPKIKGSSHLGALSPCNGVTQTPEGRNSPEGSESHEVVEDGGGKTISLADQVTEVDLLLTRFLKVCCVLKNDTDNRLTDIEDENERLCSQIRSQQQVIDQQHSDYETLNRSESKAKRELMATSRDLELANQNLAKIYEADYELQVMKLQEEVERLGASSRHLEALHAEKEKQLEEALSSLASTQTPSPPAHIPEAVHFKEVCTLNDKVASLRQSVIERDRRIGELSDQHSQDMKNVRETQLVAQCSTQRFTTTVDHVLKTLESVPDIVSSSPILKQLFSTLAATENSTQQLQQQNGNITTQNGFGNSVNNKDLNANPQSIIDNAFNKKMISNVTAETHL</sequence>
<protein>
    <submittedName>
        <fullName evidence="3">Uncharacterized protein</fullName>
    </submittedName>
</protein>
<feature type="coiled-coil region" evidence="1">
    <location>
        <begin position="601"/>
        <end position="659"/>
    </location>
</feature>
<feature type="compositionally biased region" description="Low complexity" evidence="2">
    <location>
        <begin position="217"/>
        <end position="239"/>
    </location>
</feature>
<organism evidence="3 4">
    <name type="scientific">Petrolisthes manimaculis</name>
    <dbReference type="NCBI Taxonomy" id="1843537"/>
    <lineage>
        <taxon>Eukaryota</taxon>
        <taxon>Metazoa</taxon>
        <taxon>Ecdysozoa</taxon>
        <taxon>Arthropoda</taxon>
        <taxon>Crustacea</taxon>
        <taxon>Multicrustacea</taxon>
        <taxon>Malacostraca</taxon>
        <taxon>Eumalacostraca</taxon>
        <taxon>Eucarida</taxon>
        <taxon>Decapoda</taxon>
        <taxon>Pleocyemata</taxon>
        <taxon>Anomura</taxon>
        <taxon>Galatheoidea</taxon>
        <taxon>Porcellanidae</taxon>
        <taxon>Petrolisthes</taxon>
    </lineage>
</organism>
<evidence type="ECO:0000256" key="1">
    <source>
        <dbReference type="SAM" id="Coils"/>
    </source>
</evidence>
<feature type="region of interest" description="Disordered" evidence="2">
    <location>
        <begin position="438"/>
        <end position="515"/>
    </location>
</feature>
<feature type="coiled-coil region" evidence="1">
    <location>
        <begin position="975"/>
        <end position="1002"/>
    </location>
</feature>
<feature type="compositionally biased region" description="Basic and acidic residues" evidence="2">
    <location>
        <begin position="937"/>
        <end position="947"/>
    </location>
</feature>
<feature type="compositionally biased region" description="Basic and acidic residues" evidence="2">
    <location>
        <begin position="397"/>
        <end position="415"/>
    </location>
</feature>
<feature type="compositionally biased region" description="Low complexity" evidence="2">
    <location>
        <begin position="249"/>
        <end position="271"/>
    </location>
</feature>
<feature type="region of interest" description="Disordered" evidence="2">
    <location>
        <begin position="911"/>
        <end position="947"/>
    </location>
</feature>
<feature type="region of interest" description="Disordered" evidence="2">
    <location>
        <begin position="859"/>
        <end position="886"/>
    </location>
</feature>
<feature type="compositionally biased region" description="Polar residues" evidence="2">
    <location>
        <begin position="860"/>
        <end position="873"/>
    </location>
</feature>
<feature type="region of interest" description="Disordered" evidence="2">
    <location>
        <begin position="1"/>
        <end position="40"/>
    </location>
</feature>
<comment type="caution">
    <text evidence="3">The sequence shown here is derived from an EMBL/GenBank/DDBJ whole genome shotgun (WGS) entry which is preliminary data.</text>
</comment>
<feature type="compositionally biased region" description="Polar residues" evidence="2">
    <location>
        <begin position="196"/>
        <end position="210"/>
    </location>
</feature>
<dbReference type="EMBL" id="JAWZYT010000069">
    <property type="protein sequence ID" value="KAK4328624.1"/>
    <property type="molecule type" value="Genomic_DNA"/>
</dbReference>
<evidence type="ECO:0000256" key="2">
    <source>
        <dbReference type="SAM" id="MobiDB-lite"/>
    </source>
</evidence>
<keyword evidence="4" id="KW-1185">Reference proteome</keyword>
<reference evidence="3" key="1">
    <citation type="submission" date="2023-11" db="EMBL/GenBank/DDBJ databases">
        <title>Genome assemblies of two species of porcelain crab, Petrolisthes cinctipes and Petrolisthes manimaculis (Anomura: Porcellanidae).</title>
        <authorList>
            <person name="Angst P."/>
        </authorList>
    </citation>
    <scope>NUCLEOTIDE SEQUENCE</scope>
    <source>
        <strain evidence="3">PB745_02</strain>
        <tissue evidence="3">Gill</tissue>
    </source>
</reference>
<feature type="region of interest" description="Disordered" evidence="2">
    <location>
        <begin position="184"/>
        <end position="418"/>
    </location>
</feature>
<dbReference type="Proteomes" id="UP001292094">
    <property type="component" value="Unassembled WGS sequence"/>
</dbReference>
<feature type="coiled-coil region" evidence="1">
    <location>
        <begin position="716"/>
        <end position="782"/>
    </location>
</feature>
<name>A0AAE1USG6_9EUCA</name>
<proteinExistence type="predicted"/>
<feature type="compositionally biased region" description="Basic and acidic residues" evidence="2">
    <location>
        <begin position="333"/>
        <end position="342"/>
    </location>
</feature>
<feature type="compositionally biased region" description="Polar residues" evidence="2">
    <location>
        <begin position="468"/>
        <end position="479"/>
    </location>
</feature>
<dbReference type="AlphaFoldDB" id="A0AAE1USG6"/>
<evidence type="ECO:0000313" key="4">
    <source>
        <dbReference type="Proteomes" id="UP001292094"/>
    </source>
</evidence>
<feature type="compositionally biased region" description="Basic and acidic residues" evidence="2">
    <location>
        <begin position="353"/>
        <end position="364"/>
    </location>
</feature>
<keyword evidence="1" id="KW-0175">Coiled coil</keyword>
<feature type="compositionally biased region" description="Polar residues" evidence="2">
    <location>
        <begin position="922"/>
        <end position="936"/>
    </location>
</feature>
<gene>
    <name evidence="3" type="ORF">Pmani_000976</name>
</gene>
<evidence type="ECO:0000313" key="3">
    <source>
        <dbReference type="EMBL" id="KAK4328624.1"/>
    </source>
</evidence>
<feature type="compositionally biased region" description="Gly residues" evidence="2">
    <location>
        <begin position="9"/>
        <end position="19"/>
    </location>
</feature>
<feature type="compositionally biased region" description="Basic and acidic residues" evidence="2">
    <location>
        <begin position="279"/>
        <end position="296"/>
    </location>
</feature>